<dbReference type="InterPro" id="IPR038765">
    <property type="entry name" value="Papain-like_cys_pep_sf"/>
</dbReference>
<dbReference type="PROSITE" id="PS50203">
    <property type="entry name" value="CALPAIN_CAT"/>
    <property type="match status" value="1"/>
</dbReference>
<reference evidence="8" key="1">
    <citation type="submission" date="2022-11" db="UniProtKB">
        <authorList>
            <consortium name="WormBaseParasite"/>
        </authorList>
    </citation>
    <scope>IDENTIFICATION</scope>
</reference>
<organism evidence="7 8">
    <name type="scientific">Ditylenchus dipsaci</name>
    <dbReference type="NCBI Taxonomy" id="166011"/>
    <lineage>
        <taxon>Eukaryota</taxon>
        <taxon>Metazoa</taxon>
        <taxon>Ecdysozoa</taxon>
        <taxon>Nematoda</taxon>
        <taxon>Chromadorea</taxon>
        <taxon>Rhabditida</taxon>
        <taxon>Tylenchina</taxon>
        <taxon>Tylenchomorpha</taxon>
        <taxon>Sphaerularioidea</taxon>
        <taxon>Anguinidae</taxon>
        <taxon>Anguininae</taxon>
        <taxon>Ditylenchus</taxon>
    </lineage>
</organism>
<keyword evidence="3" id="KW-0788">Thiol protease</keyword>
<feature type="region of interest" description="Disordered" evidence="5">
    <location>
        <begin position="177"/>
        <end position="206"/>
    </location>
</feature>
<evidence type="ECO:0000313" key="8">
    <source>
        <dbReference type="WBParaSite" id="jg11471"/>
    </source>
</evidence>
<dbReference type="GO" id="GO:0006508">
    <property type="term" value="P:proteolysis"/>
    <property type="evidence" value="ECO:0007669"/>
    <property type="project" value="UniProtKB-KW"/>
</dbReference>
<comment type="caution">
    <text evidence="4">Lacks conserved residue(s) required for the propagation of feature annotation.</text>
</comment>
<name>A0A915CQC8_9BILA</name>
<evidence type="ECO:0000256" key="3">
    <source>
        <dbReference type="ARBA" id="ARBA00022807"/>
    </source>
</evidence>
<dbReference type="InterPro" id="IPR007330">
    <property type="entry name" value="MIT_dom"/>
</dbReference>
<dbReference type="GO" id="GO:0004198">
    <property type="term" value="F:calcium-dependent cysteine-type endopeptidase activity"/>
    <property type="evidence" value="ECO:0007669"/>
    <property type="project" value="InterPro"/>
</dbReference>
<dbReference type="AlphaFoldDB" id="A0A915CQC8"/>
<dbReference type="PANTHER" id="PTHR46143:SF1">
    <property type="entry name" value="CALPAIN-7"/>
    <property type="match status" value="1"/>
</dbReference>
<evidence type="ECO:0000256" key="2">
    <source>
        <dbReference type="ARBA" id="ARBA00022801"/>
    </source>
</evidence>
<dbReference type="InterPro" id="IPR051297">
    <property type="entry name" value="PalB/RIM13"/>
</dbReference>
<keyword evidence="1" id="KW-0645">Protease</keyword>
<accession>A0A915CQC8</accession>
<sequence>MDAANYYAEQAIAYDKQGSYDAAIYSYLEAARVISHLVENSEIDPSYKSVAQKYLDRVEVLRNQTTKVVSSNTKSEHELNVEKAEFQLNEAFIADGAGRSNEAQQLYAQAVEFCLKCSRSSSNEEQSQKFRQIALKALERAEALKQSLNDTKNQLEIPHFPSVPVDEISQLNLSHEAPVAGSSTPKPMRPTCSFSTTPRKKPGEALDESELKVLAATSKINKRSYVPFLDVDRNERFSYPIPFSDKDGLLALSAKQKKKLKCWMRPDEFMEDPTVIERIDSGTIKQTIVSDCSFVASLAIAARYERRFGSQLITNIIFPQNKNGVPIHNPCGKYMVKLNLNGIWRKVIIDDRLPIGQHGELLCSYSQNKNELWVPLLEKAYMKVMGGYDFPGSNSNIDLNALTGWIPERIAIRPNSPEFNGDKLFERLFSRYHQGKCDFVGFLSLI</sequence>
<dbReference type="SMART" id="SM00745">
    <property type="entry name" value="MIT"/>
    <property type="match status" value="2"/>
</dbReference>
<proteinExistence type="predicted"/>
<evidence type="ECO:0000259" key="6">
    <source>
        <dbReference type="PROSITE" id="PS50203"/>
    </source>
</evidence>
<dbReference type="Proteomes" id="UP000887574">
    <property type="component" value="Unplaced"/>
</dbReference>
<protein>
    <submittedName>
        <fullName evidence="8">Calpain catalytic domain-containing protein</fullName>
    </submittedName>
</protein>
<dbReference type="Gene3D" id="1.20.58.80">
    <property type="entry name" value="Phosphotransferase system, lactose/cellobiose-type IIA subunit"/>
    <property type="match status" value="2"/>
</dbReference>
<evidence type="ECO:0000256" key="1">
    <source>
        <dbReference type="ARBA" id="ARBA00022670"/>
    </source>
</evidence>
<dbReference type="WBParaSite" id="jg11471">
    <property type="protein sequence ID" value="jg11471"/>
    <property type="gene ID" value="jg11471"/>
</dbReference>
<evidence type="ECO:0000313" key="7">
    <source>
        <dbReference type="Proteomes" id="UP000887574"/>
    </source>
</evidence>
<dbReference type="InterPro" id="IPR001300">
    <property type="entry name" value="Peptidase_C2_calpain_cat"/>
</dbReference>
<evidence type="ECO:0000256" key="4">
    <source>
        <dbReference type="PROSITE-ProRule" id="PRU00239"/>
    </source>
</evidence>
<keyword evidence="7" id="KW-1185">Reference proteome</keyword>
<dbReference type="SMART" id="SM00230">
    <property type="entry name" value="CysPc"/>
    <property type="match status" value="1"/>
</dbReference>
<keyword evidence="2" id="KW-0378">Hydrolase</keyword>
<dbReference type="Pfam" id="PF00648">
    <property type="entry name" value="Peptidase_C2"/>
    <property type="match status" value="1"/>
</dbReference>
<evidence type="ECO:0000256" key="5">
    <source>
        <dbReference type="SAM" id="MobiDB-lite"/>
    </source>
</evidence>
<dbReference type="PANTHER" id="PTHR46143">
    <property type="entry name" value="CALPAIN-7"/>
    <property type="match status" value="1"/>
</dbReference>
<dbReference type="Pfam" id="PF04212">
    <property type="entry name" value="MIT"/>
    <property type="match status" value="1"/>
</dbReference>
<dbReference type="SUPFAM" id="SSF116846">
    <property type="entry name" value="MIT domain"/>
    <property type="match status" value="2"/>
</dbReference>
<feature type="domain" description="Calpain catalytic" evidence="6">
    <location>
        <begin position="263"/>
        <end position="446"/>
    </location>
</feature>
<dbReference type="InterPro" id="IPR036181">
    <property type="entry name" value="MIT_dom_sf"/>
</dbReference>
<dbReference type="SUPFAM" id="SSF54001">
    <property type="entry name" value="Cysteine proteinases"/>
    <property type="match status" value="1"/>
</dbReference>